<dbReference type="SUPFAM" id="SSF109604">
    <property type="entry name" value="HD-domain/PDEase-like"/>
    <property type="match status" value="1"/>
</dbReference>
<reference evidence="2 3" key="1">
    <citation type="submission" date="2019-03" db="EMBL/GenBank/DDBJ databases">
        <title>Genome sequence of Thiobacillaceae bacterium LSR1, a sulfur-oxidizing bacterium isolated from freshwater sediment.</title>
        <authorList>
            <person name="Li S."/>
        </authorList>
    </citation>
    <scope>NUCLEOTIDE SEQUENCE [LARGE SCALE GENOMIC DNA]</scope>
    <source>
        <strain evidence="2 3">LSR1</strain>
    </source>
</reference>
<comment type="caution">
    <text evidence="2">The sequence shown here is derived from an EMBL/GenBank/DDBJ whole genome shotgun (WGS) entry which is preliminary data.</text>
</comment>
<sequence length="637" mass="68927">MSRIDEDTRHRLLTTRLPALPQVLLRVLALCRQEDSGLDDISELIGREPALSARLLSLATSAERHGRTPPRTLLQALIQLGLDAVRVAVIGESIQQVFNGLAADQEVNLGPFWRHSLKAAFLAKRLARAVSYPHVEEAYLAGLLHDVGQLAMLAAFPADYRPALAEHEDDAWLSRWEEDTFGFTHAEVGAWLAARWQLDGFLADALLYHHEVGERLAHTHMLVQIVWLAHLLAGDREVPAESPLACGPDCLQQVCDGIDEEVARVAAWLGIRLDDPDDTARAGAELTEAVRDIAMVGALYAAPPAEPSDSLARLRATALTARALFDLGDAMFYQSQTGRLRPLAPWPHLARGEELGIPVGEAGGCVGRAATSGRAEAVRAEDAAASLLDKQLMRLLGETMPAPALLAVPVGHTTPSSVLVFAATPANALDLQARQDVLHAFSDEAATRLLPAPDTPEPGLREQVRRAVHEASNPLGIIKNYLRILTDDLGAMSDSTAVVEDLAMMSSEIDRVSRILRGLGQPASQPEGDAGRHGCDINRAAQELLSFCREARFIPPEIRLDTTLQDALPRVMADRDGVKQILLNLLKNAVEALGQQGRITVSTSGHTRAPNGLRSCSWSATTAPACHPRFKRACSSR</sequence>
<dbReference type="CDD" id="cd00077">
    <property type="entry name" value="HDc"/>
    <property type="match status" value="1"/>
</dbReference>
<dbReference type="InterPro" id="IPR052340">
    <property type="entry name" value="RNase_Y/CdgJ"/>
</dbReference>
<dbReference type="Proteomes" id="UP000295443">
    <property type="component" value="Unassembled WGS sequence"/>
</dbReference>
<gene>
    <name evidence="2" type="ORF">EZJ19_09280</name>
</gene>
<proteinExistence type="predicted"/>
<evidence type="ECO:0000313" key="2">
    <source>
        <dbReference type="EMBL" id="TCJ14763.1"/>
    </source>
</evidence>
<dbReference type="EMBL" id="SJZB01000033">
    <property type="protein sequence ID" value="TCJ14763.1"/>
    <property type="molecule type" value="Genomic_DNA"/>
</dbReference>
<dbReference type="InterPro" id="IPR013976">
    <property type="entry name" value="HDOD"/>
</dbReference>
<name>A0A4R1BCL0_9PROT</name>
<dbReference type="AlphaFoldDB" id="A0A4R1BCL0"/>
<protein>
    <submittedName>
        <fullName evidence="2">HDOD domain-containing protein</fullName>
    </submittedName>
</protein>
<dbReference type="PANTHER" id="PTHR33525:SF3">
    <property type="entry name" value="RIBONUCLEASE Y"/>
    <property type="match status" value="1"/>
</dbReference>
<organism evidence="2 3">
    <name type="scientific">Parasulfuritortus cantonensis</name>
    <dbReference type="NCBI Taxonomy" id="2528202"/>
    <lineage>
        <taxon>Bacteria</taxon>
        <taxon>Pseudomonadati</taxon>
        <taxon>Pseudomonadota</taxon>
        <taxon>Betaproteobacteria</taxon>
        <taxon>Nitrosomonadales</taxon>
        <taxon>Thiobacillaceae</taxon>
        <taxon>Parasulfuritortus</taxon>
    </lineage>
</organism>
<accession>A0A4R1BCL0</accession>
<dbReference type="Gene3D" id="3.30.565.10">
    <property type="entry name" value="Histidine kinase-like ATPase, C-terminal domain"/>
    <property type="match status" value="1"/>
</dbReference>
<dbReference type="OrthoDB" id="9797768at2"/>
<dbReference type="Gene3D" id="1.10.3210.10">
    <property type="entry name" value="Hypothetical protein af1432"/>
    <property type="match status" value="1"/>
</dbReference>
<evidence type="ECO:0000259" key="1">
    <source>
        <dbReference type="PROSITE" id="PS51833"/>
    </source>
</evidence>
<keyword evidence="3" id="KW-1185">Reference proteome</keyword>
<dbReference type="PROSITE" id="PS51833">
    <property type="entry name" value="HDOD"/>
    <property type="match status" value="1"/>
</dbReference>
<dbReference type="RefSeq" id="WP_131446872.1">
    <property type="nucleotide sequence ID" value="NZ_SJZB01000033.1"/>
</dbReference>
<dbReference type="InterPro" id="IPR036890">
    <property type="entry name" value="HATPase_C_sf"/>
</dbReference>
<dbReference type="SUPFAM" id="SSF55874">
    <property type="entry name" value="ATPase domain of HSP90 chaperone/DNA topoisomerase II/histidine kinase"/>
    <property type="match status" value="1"/>
</dbReference>
<dbReference type="InterPro" id="IPR003607">
    <property type="entry name" value="HD/PDEase_dom"/>
</dbReference>
<dbReference type="Pfam" id="PF08668">
    <property type="entry name" value="HDOD"/>
    <property type="match status" value="1"/>
</dbReference>
<feature type="domain" description="HDOD" evidence="1">
    <location>
        <begin position="17"/>
        <end position="212"/>
    </location>
</feature>
<evidence type="ECO:0000313" key="3">
    <source>
        <dbReference type="Proteomes" id="UP000295443"/>
    </source>
</evidence>
<dbReference type="PANTHER" id="PTHR33525">
    <property type="match status" value="1"/>
</dbReference>